<dbReference type="Gene3D" id="3.20.20.150">
    <property type="entry name" value="Divalent-metal-dependent TIM barrel enzymes"/>
    <property type="match status" value="1"/>
</dbReference>
<protein>
    <submittedName>
        <fullName evidence="2">Sugar phosphate isomerase/epimerase family protein</fullName>
    </submittedName>
</protein>
<dbReference type="InterPro" id="IPR036237">
    <property type="entry name" value="Xyl_isomerase-like_sf"/>
</dbReference>
<dbReference type="RefSeq" id="WP_347779604.1">
    <property type="nucleotide sequence ID" value="NZ_JBDQQU010000004.1"/>
</dbReference>
<keyword evidence="2" id="KW-0413">Isomerase</keyword>
<dbReference type="PANTHER" id="PTHR12110">
    <property type="entry name" value="HYDROXYPYRUVATE ISOMERASE"/>
    <property type="match status" value="1"/>
</dbReference>
<comment type="caution">
    <text evidence="2">The sequence shown here is derived from an EMBL/GenBank/DDBJ whole genome shotgun (WGS) entry which is preliminary data.</text>
</comment>
<keyword evidence="3" id="KW-1185">Reference proteome</keyword>
<dbReference type="InterPro" id="IPR050312">
    <property type="entry name" value="IolE/XylAMocC-like"/>
</dbReference>
<dbReference type="SUPFAM" id="SSF51658">
    <property type="entry name" value="Xylose isomerase-like"/>
    <property type="match status" value="1"/>
</dbReference>
<accession>A0ABV0H2M8</accession>
<gene>
    <name evidence="2" type="ORF">ABH309_05045</name>
</gene>
<dbReference type="InterPro" id="IPR013022">
    <property type="entry name" value="Xyl_isomerase-like_TIM-brl"/>
</dbReference>
<feature type="domain" description="Xylose isomerase-like TIM barrel" evidence="1">
    <location>
        <begin position="49"/>
        <end position="341"/>
    </location>
</feature>
<sequence>MTQDIAASILCRSTNNWSERMKTIKGPSLHLAQFSDAAAPFNSLPAIAEWAAQTGFKALQIPAWDERLFDVGLAAESQAYCDDIQGALSEHGLVVSELTTHIFGQLVAVHPAYDSMCDNFAPTALRGNPQARTAWALEKLEQAARASRRLGLTEMGTFSGSFAWPYLFPFPQRPDGLIEAAFDELARRWLPILNACDEQGVNLCYEIHPSEDLHDGASFERFHALVGEHPRCNILFDPSHFVLQQLNYLDYLDIYQERIRMFHVKDAEFNPSGRQGIYGGYTSWLERAGRFRSLGDGQVDFKAIFSKLAQNDYAGWAALEWECCLKDQEDGAREGVEFINRHIINVTSKVFDDFAGAAVDRTQIHAMLGIA</sequence>
<evidence type="ECO:0000313" key="2">
    <source>
        <dbReference type="EMBL" id="MEO3953815.1"/>
    </source>
</evidence>
<evidence type="ECO:0000259" key="1">
    <source>
        <dbReference type="Pfam" id="PF01261"/>
    </source>
</evidence>
<dbReference type="GO" id="GO:0016853">
    <property type="term" value="F:isomerase activity"/>
    <property type="evidence" value="ECO:0007669"/>
    <property type="project" value="UniProtKB-KW"/>
</dbReference>
<name>A0ABV0H2M8_9NEIS</name>
<proteinExistence type="predicted"/>
<dbReference type="Pfam" id="PF01261">
    <property type="entry name" value="AP_endonuc_2"/>
    <property type="match status" value="1"/>
</dbReference>
<dbReference type="PANTHER" id="PTHR12110:SF21">
    <property type="entry name" value="XYLOSE ISOMERASE-LIKE TIM BARREL DOMAIN-CONTAINING PROTEIN"/>
    <property type="match status" value="1"/>
</dbReference>
<dbReference type="Proteomes" id="UP001438292">
    <property type="component" value="Unassembled WGS sequence"/>
</dbReference>
<dbReference type="EMBL" id="JBDQQU010000004">
    <property type="protein sequence ID" value="MEO3953815.1"/>
    <property type="molecule type" value="Genomic_DNA"/>
</dbReference>
<evidence type="ECO:0000313" key="3">
    <source>
        <dbReference type="Proteomes" id="UP001438292"/>
    </source>
</evidence>
<organism evidence="2 3">
    <name type="scientific">Chromobacterium piscinae</name>
    <dbReference type="NCBI Taxonomy" id="686831"/>
    <lineage>
        <taxon>Bacteria</taxon>
        <taxon>Pseudomonadati</taxon>
        <taxon>Pseudomonadota</taxon>
        <taxon>Betaproteobacteria</taxon>
        <taxon>Neisseriales</taxon>
        <taxon>Chromobacteriaceae</taxon>
        <taxon>Chromobacterium</taxon>
    </lineage>
</organism>
<reference evidence="2 3" key="1">
    <citation type="submission" date="2024-05" db="EMBL/GenBank/DDBJ databases">
        <authorList>
            <person name="De Oliveira J.P."/>
            <person name="Noriler S.A."/>
            <person name="De Oliveira A.G."/>
            <person name="Sipoli D.S."/>
        </authorList>
    </citation>
    <scope>NUCLEOTIDE SEQUENCE [LARGE SCALE GENOMIC DNA]</scope>
    <source>
        <strain evidence="2 3">LABIM186</strain>
    </source>
</reference>